<accession>A0A974BR76</accession>
<dbReference type="SMART" id="SM00217">
    <property type="entry name" value="WAP"/>
    <property type="match status" value="1"/>
</dbReference>
<dbReference type="Xenbase" id="XB-GENE-22169520">
    <property type="gene designation" value="wfdc8l.L"/>
</dbReference>
<keyword evidence="3" id="KW-1185">Reference proteome</keyword>
<dbReference type="CTD" id="108705298"/>
<dbReference type="InterPro" id="IPR036645">
    <property type="entry name" value="Elafin-like_sf"/>
</dbReference>
<dbReference type="AGR" id="Xenbase:XB-GENE-22169520"/>
<feature type="signal peptide" evidence="2">
    <location>
        <begin position="1"/>
        <end position="21"/>
    </location>
</feature>
<dbReference type="PROSITE" id="PS51390">
    <property type="entry name" value="WAP"/>
    <property type="match status" value="1"/>
</dbReference>
<gene>
    <name evidence="5" type="primary">wfdc8l.L</name>
    <name evidence="4" type="synonym">XB22169518.L</name>
</gene>
<name>A0A310U341_XENLA</name>
<reference evidence="4" key="1">
    <citation type="submission" date="2025-08" db="UniProtKB">
        <authorList>
            <consortium name="RefSeq"/>
        </authorList>
    </citation>
    <scope>IDENTIFICATION</scope>
    <source>
        <strain evidence="4">J_2021</strain>
        <tissue evidence="4">Erythrocytes</tissue>
    </source>
</reference>
<dbReference type="RefSeq" id="XP_018097616.1">
    <property type="nucleotide sequence ID" value="XM_018242127.2"/>
</dbReference>
<keyword evidence="2" id="KW-0732">Signal</keyword>
<dbReference type="Pfam" id="PF00095">
    <property type="entry name" value="WAP"/>
    <property type="match status" value="3"/>
</dbReference>
<protein>
    <submittedName>
        <fullName evidence="4">WAP four-disulfide core domain protein 8</fullName>
    </submittedName>
</protein>
<evidence type="ECO:0000256" key="2">
    <source>
        <dbReference type="SAM" id="SignalP"/>
    </source>
</evidence>
<evidence type="ECO:0000313" key="4">
    <source>
        <dbReference type="RefSeq" id="XP_018097616.1"/>
    </source>
</evidence>
<evidence type="ECO:0000313" key="5">
    <source>
        <dbReference type="Xenbase" id="XB-GENE-22169520"/>
    </source>
</evidence>
<dbReference type="PANTHER" id="PTHR47769:SF1">
    <property type="entry name" value="WAP FOUR-DISULFIDE CORE DOMAIN PROTEIN 8"/>
    <property type="match status" value="1"/>
</dbReference>
<accession>A0A310U341</accession>
<dbReference type="GO" id="GO:0030414">
    <property type="term" value="F:peptidase inhibitor activity"/>
    <property type="evidence" value="ECO:0007669"/>
    <property type="project" value="InterPro"/>
</dbReference>
<keyword evidence="1" id="KW-1015">Disulfide bond</keyword>
<dbReference type="Gene3D" id="4.10.75.10">
    <property type="entry name" value="Elafin-like"/>
    <property type="match status" value="3"/>
</dbReference>
<sequence length="168" mass="18548">MSRAGSALLLGITLCCVAAWAKEKIEVHEVCPVFDPETCKTGKPGGAQCRSDKECHKHQKCCCVKCGRQCIETVEVKQGRCPPKVANCTTMTHSDTSCKSDFDCPHRQKCCDQCGNVCREPMKEKLGFCPTTDQKQVECSAVRCRANTDCPPNQKCCQFEGKQTCMNI</sequence>
<dbReference type="PaxDb" id="8355-A0A310U341"/>
<organism evidence="3 4">
    <name type="scientific">Xenopus laevis</name>
    <name type="common">African clawed frog</name>
    <dbReference type="NCBI Taxonomy" id="8355"/>
    <lineage>
        <taxon>Eukaryota</taxon>
        <taxon>Metazoa</taxon>
        <taxon>Chordata</taxon>
        <taxon>Craniata</taxon>
        <taxon>Vertebrata</taxon>
        <taxon>Euteleostomi</taxon>
        <taxon>Amphibia</taxon>
        <taxon>Batrachia</taxon>
        <taxon>Anura</taxon>
        <taxon>Pipoidea</taxon>
        <taxon>Pipidae</taxon>
        <taxon>Xenopodinae</taxon>
        <taxon>Xenopus</taxon>
        <taxon>Xenopus</taxon>
    </lineage>
</organism>
<dbReference type="GO" id="GO:0005576">
    <property type="term" value="C:extracellular region"/>
    <property type="evidence" value="ECO:0007669"/>
    <property type="project" value="InterPro"/>
</dbReference>
<dbReference type="SUPFAM" id="SSF57256">
    <property type="entry name" value="Elafin-like"/>
    <property type="match status" value="2"/>
</dbReference>
<feature type="chain" id="PRO_5041070008" evidence="2">
    <location>
        <begin position="22"/>
        <end position="168"/>
    </location>
</feature>
<dbReference type="KEGG" id="xla:108705298"/>
<dbReference type="GeneID" id="108705298"/>
<dbReference type="Proteomes" id="UP000186698">
    <property type="component" value="Chromosome 5L"/>
</dbReference>
<dbReference type="PANTHER" id="PTHR47769">
    <property type="entry name" value="WAP FOUR-DISULFIDE CORE DOMAIN PROTEIN 8"/>
    <property type="match status" value="1"/>
</dbReference>
<evidence type="ECO:0000256" key="1">
    <source>
        <dbReference type="ARBA" id="ARBA00023157"/>
    </source>
</evidence>
<dbReference type="Bgee" id="108705298">
    <property type="expression patterns" value="Expressed in zone of skin and 7 other cell types or tissues"/>
</dbReference>
<evidence type="ECO:0000313" key="3">
    <source>
        <dbReference type="Proteomes" id="UP000186698"/>
    </source>
</evidence>
<dbReference type="OrthoDB" id="196393at2759"/>
<dbReference type="AlphaFoldDB" id="A0A310U341"/>
<dbReference type="InterPro" id="IPR008197">
    <property type="entry name" value="WAP_dom"/>
</dbReference>
<proteinExistence type="predicted"/>